<sequence>MLQAITLRTEKHMHLISYASIFFNFFKGDIISKSYLVSKPKFLQNLFFFSYFEKRFSTSSKPPRPNCFRPPVRESRLPFSRAKNLGAASATSSLFRLDSLSSLVRSSKLLPRRRPFLSRSPVRV</sequence>
<accession>A0AAP0ATW4</accession>
<name>A0AAP0ATW4_9ASPA</name>
<comment type="caution">
    <text evidence="1">The sequence shown here is derived from an EMBL/GenBank/DDBJ whole genome shotgun (WGS) entry which is preliminary data.</text>
</comment>
<keyword evidence="2" id="KW-1185">Reference proteome</keyword>
<evidence type="ECO:0000313" key="1">
    <source>
        <dbReference type="EMBL" id="KAK8914383.1"/>
    </source>
</evidence>
<proteinExistence type="predicted"/>
<gene>
    <name evidence="1" type="ORF">KSP39_PZI024287</name>
</gene>
<reference evidence="1 2" key="1">
    <citation type="journal article" date="2022" name="Nat. Plants">
        <title>Genomes of leafy and leafless Platanthera orchids illuminate the evolution of mycoheterotrophy.</title>
        <authorList>
            <person name="Li M.H."/>
            <person name="Liu K.W."/>
            <person name="Li Z."/>
            <person name="Lu H.C."/>
            <person name="Ye Q.L."/>
            <person name="Zhang D."/>
            <person name="Wang J.Y."/>
            <person name="Li Y.F."/>
            <person name="Zhong Z.M."/>
            <person name="Liu X."/>
            <person name="Yu X."/>
            <person name="Liu D.K."/>
            <person name="Tu X.D."/>
            <person name="Liu B."/>
            <person name="Hao Y."/>
            <person name="Liao X.Y."/>
            <person name="Jiang Y.T."/>
            <person name="Sun W.H."/>
            <person name="Chen J."/>
            <person name="Chen Y.Q."/>
            <person name="Ai Y."/>
            <person name="Zhai J.W."/>
            <person name="Wu S.S."/>
            <person name="Zhou Z."/>
            <person name="Hsiao Y.Y."/>
            <person name="Wu W.L."/>
            <person name="Chen Y.Y."/>
            <person name="Lin Y.F."/>
            <person name="Hsu J.L."/>
            <person name="Li C.Y."/>
            <person name="Wang Z.W."/>
            <person name="Zhao X."/>
            <person name="Zhong W.Y."/>
            <person name="Ma X.K."/>
            <person name="Ma L."/>
            <person name="Huang J."/>
            <person name="Chen G.Z."/>
            <person name="Huang M.Z."/>
            <person name="Huang L."/>
            <person name="Peng D.H."/>
            <person name="Luo Y.B."/>
            <person name="Zou S.Q."/>
            <person name="Chen S.P."/>
            <person name="Lan S."/>
            <person name="Tsai W.C."/>
            <person name="Van de Peer Y."/>
            <person name="Liu Z.J."/>
        </authorList>
    </citation>
    <scope>NUCLEOTIDE SEQUENCE [LARGE SCALE GENOMIC DNA]</scope>
    <source>
        <strain evidence="1">Lor287</strain>
    </source>
</reference>
<protein>
    <submittedName>
        <fullName evidence="1">Uncharacterized protein</fullName>
    </submittedName>
</protein>
<dbReference type="AlphaFoldDB" id="A0AAP0ATW4"/>
<evidence type="ECO:0000313" key="2">
    <source>
        <dbReference type="Proteomes" id="UP001418222"/>
    </source>
</evidence>
<dbReference type="EMBL" id="JBBWWQ010000021">
    <property type="protein sequence ID" value="KAK8914383.1"/>
    <property type="molecule type" value="Genomic_DNA"/>
</dbReference>
<dbReference type="Proteomes" id="UP001418222">
    <property type="component" value="Unassembled WGS sequence"/>
</dbReference>
<organism evidence="1 2">
    <name type="scientific">Platanthera zijinensis</name>
    <dbReference type="NCBI Taxonomy" id="2320716"/>
    <lineage>
        <taxon>Eukaryota</taxon>
        <taxon>Viridiplantae</taxon>
        <taxon>Streptophyta</taxon>
        <taxon>Embryophyta</taxon>
        <taxon>Tracheophyta</taxon>
        <taxon>Spermatophyta</taxon>
        <taxon>Magnoliopsida</taxon>
        <taxon>Liliopsida</taxon>
        <taxon>Asparagales</taxon>
        <taxon>Orchidaceae</taxon>
        <taxon>Orchidoideae</taxon>
        <taxon>Orchideae</taxon>
        <taxon>Orchidinae</taxon>
        <taxon>Platanthera</taxon>
    </lineage>
</organism>